<protein>
    <submittedName>
        <fullName evidence="1">Uncharacterized protein</fullName>
    </submittedName>
</protein>
<gene>
    <name evidence="1" type="ORF">LCGC14_0319780</name>
</gene>
<sequence>MTDELPRMLESARNKIEAISGDANKQTRAALWRLRDVIEAVNNRVNHWYARAETILRVTTGTEDLVACDWEDALRDSNGKHLGLWKGELGFWVNDETVTWFRSPKPIDVELVLNKVRRELVNFNAVQLDGILTAVRVAVSESELPK</sequence>
<comment type="caution">
    <text evidence="1">The sequence shown here is derived from an EMBL/GenBank/DDBJ whole genome shotgun (WGS) entry which is preliminary data.</text>
</comment>
<evidence type="ECO:0000313" key="1">
    <source>
        <dbReference type="EMBL" id="KKN81365.1"/>
    </source>
</evidence>
<name>A0A0F9TJI8_9ZZZZ</name>
<dbReference type="EMBL" id="LAZR01000215">
    <property type="protein sequence ID" value="KKN81365.1"/>
    <property type="molecule type" value="Genomic_DNA"/>
</dbReference>
<proteinExistence type="predicted"/>
<reference evidence="1" key="1">
    <citation type="journal article" date="2015" name="Nature">
        <title>Complex archaea that bridge the gap between prokaryotes and eukaryotes.</title>
        <authorList>
            <person name="Spang A."/>
            <person name="Saw J.H."/>
            <person name="Jorgensen S.L."/>
            <person name="Zaremba-Niedzwiedzka K."/>
            <person name="Martijn J."/>
            <person name="Lind A.E."/>
            <person name="van Eijk R."/>
            <person name="Schleper C."/>
            <person name="Guy L."/>
            <person name="Ettema T.J."/>
        </authorList>
    </citation>
    <scope>NUCLEOTIDE SEQUENCE</scope>
</reference>
<accession>A0A0F9TJI8</accession>
<dbReference type="AlphaFoldDB" id="A0A0F9TJI8"/>
<organism evidence="1">
    <name type="scientific">marine sediment metagenome</name>
    <dbReference type="NCBI Taxonomy" id="412755"/>
    <lineage>
        <taxon>unclassified sequences</taxon>
        <taxon>metagenomes</taxon>
        <taxon>ecological metagenomes</taxon>
    </lineage>
</organism>